<comment type="caution">
    <text evidence="2">The sequence shown here is derived from an EMBL/GenBank/DDBJ whole genome shotgun (WGS) entry which is preliminary data.</text>
</comment>
<sequence length="267" mass="30329">MFIENCQKNYAMGAHGCVDEILVPFRFRVRFLIHMPKEPAKYGIKLLCLTDAHISYLYNVYIYTGKGSDGATLTAAERKLQIPSQAVVRLTKCLYKTNRNITCDNWFRSLEIAQELLKHGLIPPEFLPNKTRAVGTSLYCFTKELTQLPHVPKKSNVVTLLSSMHHSEFNDTSTGKSKIISFYNATIYVVDTLDMKCSNCSTNRKTRSWPPAIFYYILAMCRSNASTPFMKKRLTIPNLPDKLRKLIQEAVGENKEKGAALSVCDKK</sequence>
<gene>
    <name evidence="2" type="ORF">PR048_027027</name>
</gene>
<keyword evidence="3" id="KW-1185">Reference proteome</keyword>
<organism evidence="2 3">
    <name type="scientific">Dryococelus australis</name>
    <dbReference type="NCBI Taxonomy" id="614101"/>
    <lineage>
        <taxon>Eukaryota</taxon>
        <taxon>Metazoa</taxon>
        <taxon>Ecdysozoa</taxon>
        <taxon>Arthropoda</taxon>
        <taxon>Hexapoda</taxon>
        <taxon>Insecta</taxon>
        <taxon>Pterygota</taxon>
        <taxon>Neoptera</taxon>
        <taxon>Polyneoptera</taxon>
        <taxon>Phasmatodea</taxon>
        <taxon>Verophasmatodea</taxon>
        <taxon>Anareolatae</taxon>
        <taxon>Phasmatidae</taxon>
        <taxon>Eurycanthinae</taxon>
        <taxon>Dryococelus</taxon>
    </lineage>
</organism>
<protein>
    <recommendedName>
        <fullName evidence="1">PiggyBac transposable element-derived protein domain-containing protein</fullName>
    </recommendedName>
</protein>
<reference evidence="2 3" key="1">
    <citation type="submission" date="2023-02" db="EMBL/GenBank/DDBJ databases">
        <title>LHISI_Scaffold_Assembly.</title>
        <authorList>
            <person name="Stuart O.P."/>
            <person name="Cleave R."/>
            <person name="Magrath M.J.L."/>
            <person name="Mikheyev A.S."/>
        </authorList>
    </citation>
    <scope>NUCLEOTIDE SEQUENCE [LARGE SCALE GENOMIC DNA]</scope>
    <source>
        <strain evidence="2">Daus_M_001</strain>
        <tissue evidence="2">Leg muscle</tissue>
    </source>
</reference>
<dbReference type="PANTHER" id="PTHR46599">
    <property type="entry name" value="PIGGYBAC TRANSPOSABLE ELEMENT-DERIVED PROTEIN 4"/>
    <property type="match status" value="1"/>
</dbReference>
<dbReference type="PANTHER" id="PTHR46599:SF6">
    <property type="entry name" value="DUAL SPECIFICITY PHOSPHATASE 26"/>
    <property type="match status" value="1"/>
</dbReference>
<proteinExistence type="predicted"/>
<evidence type="ECO:0000259" key="1">
    <source>
        <dbReference type="Pfam" id="PF13843"/>
    </source>
</evidence>
<name>A0ABQ9GMY0_9NEOP</name>
<dbReference type="EMBL" id="JARBHB010000011">
    <property type="protein sequence ID" value="KAJ8873391.1"/>
    <property type="molecule type" value="Genomic_DNA"/>
</dbReference>
<dbReference type="Proteomes" id="UP001159363">
    <property type="component" value="Chromosome 10"/>
</dbReference>
<accession>A0ABQ9GMY0</accession>
<feature type="domain" description="PiggyBac transposable element-derived protein" evidence="1">
    <location>
        <begin position="2"/>
        <end position="225"/>
    </location>
</feature>
<evidence type="ECO:0000313" key="2">
    <source>
        <dbReference type="EMBL" id="KAJ8873391.1"/>
    </source>
</evidence>
<evidence type="ECO:0000313" key="3">
    <source>
        <dbReference type="Proteomes" id="UP001159363"/>
    </source>
</evidence>
<dbReference type="Pfam" id="PF13843">
    <property type="entry name" value="DDE_Tnp_1_7"/>
    <property type="match status" value="1"/>
</dbReference>
<dbReference type="InterPro" id="IPR029526">
    <property type="entry name" value="PGBD"/>
</dbReference>